<sequence>MGDHTFFVSSFLRIFKGDYPINRGHYAEIYRKIVDDGIFIGDGINRINRRHYIEIYRKLYDDEFFILADELKTKLGLTVEEIEGATGPDFWARADKAVEAKKLAYYLREQTPPSSRSPARHSHVIEKKSGAMARVGRGNTPKSAGN</sequence>
<evidence type="ECO:0000313" key="3">
    <source>
        <dbReference type="Proteomes" id="UP001632038"/>
    </source>
</evidence>
<comment type="caution">
    <text evidence="2">The sequence shown here is derived from an EMBL/GenBank/DDBJ whole genome shotgun (WGS) entry which is preliminary data.</text>
</comment>
<organism evidence="2 3">
    <name type="scientific">Castilleja foliolosa</name>
    <dbReference type="NCBI Taxonomy" id="1961234"/>
    <lineage>
        <taxon>Eukaryota</taxon>
        <taxon>Viridiplantae</taxon>
        <taxon>Streptophyta</taxon>
        <taxon>Embryophyta</taxon>
        <taxon>Tracheophyta</taxon>
        <taxon>Spermatophyta</taxon>
        <taxon>Magnoliopsida</taxon>
        <taxon>eudicotyledons</taxon>
        <taxon>Gunneridae</taxon>
        <taxon>Pentapetalae</taxon>
        <taxon>asterids</taxon>
        <taxon>lamiids</taxon>
        <taxon>Lamiales</taxon>
        <taxon>Orobanchaceae</taxon>
        <taxon>Pedicularideae</taxon>
        <taxon>Castillejinae</taxon>
        <taxon>Castilleja</taxon>
    </lineage>
</organism>
<gene>
    <name evidence="2" type="ORF">CASFOL_040744</name>
</gene>
<accession>A0ABD3BCG2</accession>
<evidence type="ECO:0000256" key="1">
    <source>
        <dbReference type="SAM" id="MobiDB-lite"/>
    </source>
</evidence>
<evidence type="ECO:0000313" key="2">
    <source>
        <dbReference type="EMBL" id="KAL3615083.1"/>
    </source>
</evidence>
<keyword evidence="3" id="KW-1185">Reference proteome</keyword>
<feature type="region of interest" description="Disordered" evidence="1">
    <location>
        <begin position="109"/>
        <end position="146"/>
    </location>
</feature>
<dbReference type="AlphaFoldDB" id="A0ABD3BCG2"/>
<protein>
    <submittedName>
        <fullName evidence="2">Uncharacterized protein</fullName>
    </submittedName>
</protein>
<proteinExistence type="predicted"/>
<reference evidence="3" key="1">
    <citation type="journal article" date="2024" name="IScience">
        <title>Strigolactones Initiate the Formation of Haustorium-like Structures in Castilleja.</title>
        <authorList>
            <person name="Buerger M."/>
            <person name="Peterson D."/>
            <person name="Chory J."/>
        </authorList>
    </citation>
    <scope>NUCLEOTIDE SEQUENCE [LARGE SCALE GENOMIC DNA]</scope>
</reference>
<dbReference type="Proteomes" id="UP001632038">
    <property type="component" value="Unassembled WGS sequence"/>
</dbReference>
<dbReference type="EMBL" id="JAVIJP010000100">
    <property type="protein sequence ID" value="KAL3615083.1"/>
    <property type="molecule type" value="Genomic_DNA"/>
</dbReference>
<name>A0ABD3BCG2_9LAMI</name>